<feature type="transmembrane region" description="Helical" evidence="5">
    <location>
        <begin position="7"/>
        <end position="27"/>
    </location>
</feature>
<keyword evidence="5" id="KW-0653">Protein transport</keyword>
<feature type="transmembrane region" description="Helical" evidence="5">
    <location>
        <begin position="105"/>
        <end position="126"/>
    </location>
</feature>
<dbReference type="GO" id="GO:0006888">
    <property type="term" value="P:endoplasmic reticulum to Golgi vesicle-mediated transport"/>
    <property type="evidence" value="ECO:0007669"/>
    <property type="project" value="UniProtKB-UniRule"/>
</dbReference>
<feature type="transmembrane region" description="Helical" evidence="5">
    <location>
        <begin position="47"/>
        <end position="66"/>
    </location>
</feature>
<dbReference type="OrthoDB" id="435607at2759"/>
<dbReference type="EMBL" id="BLZA01000009">
    <property type="protein sequence ID" value="GHJ84841.1"/>
    <property type="molecule type" value="Genomic_DNA"/>
</dbReference>
<feature type="domain" description="BAP29/BAP31 transmembrane" evidence="7">
    <location>
        <begin position="1"/>
        <end position="136"/>
    </location>
</feature>
<dbReference type="Proteomes" id="UP000620104">
    <property type="component" value="Unassembled WGS sequence"/>
</dbReference>
<gene>
    <name evidence="8" type="ORF">NliqN6_1243</name>
</gene>
<comment type="function">
    <text evidence="5">May play a role in anterograde transport of membrane proteins from the endoplasmic reticulum to the Golgi.</text>
</comment>
<dbReference type="InterPro" id="IPR040463">
    <property type="entry name" value="BAP29/BAP31_N"/>
</dbReference>
<evidence type="ECO:0000256" key="5">
    <source>
        <dbReference type="RuleBase" id="RU367026"/>
    </source>
</evidence>
<evidence type="ECO:0000313" key="8">
    <source>
        <dbReference type="EMBL" id="GHJ84841.1"/>
    </source>
</evidence>
<evidence type="ECO:0000256" key="6">
    <source>
        <dbReference type="SAM" id="Coils"/>
    </source>
</evidence>
<keyword evidence="3 5" id="KW-1133">Transmembrane helix</keyword>
<dbReference type="PANTHER" id="PTHR12701">
    <property type="entry name" value="BCR-ASSOCIATED PROTEIN, BAP"/>
    <property type="match status" value="1"/>
</dbReference>
<keyword evidence="9" id="KW-1185">Reference proteome</keyword>
<dbReference type="Pfam" id="PF05529">
    <property type="entry name" value="Bap31"/>
    <property type="match status" value="1"/>
</dbReference>
<accession>A0A8H3TP96</accession>
<keyword evidence="2 5" id="KW-0812">Transmembrane</keyword>
<dbReference type="GO" id="GO:0070973">
    <property type="term" value="P:protein localization to endoplasmic reticulum exit site"/>
    <property type="evidence" value="ECO:0007669"/>
    <property type="project" value="UniProtKB-UniRule"/>
</dbReference>
<sequence length="206" mass="23059">MTLYYTICFGLLVSELMLFSAIVAPMPFKMKKALLHFLSENPVVAKIQYGLKITFIFVAVLFVDALQRMLKVAQEGQVAKQEKGVQDVRVETNHSARKFYAQRNLYLTGATLFLSLLLARVFYITLDLITIQDELNVLKGKTAKQSTVTKQGNDAQAEIQRLEAQLAAKERDLAQLKKQVGQNINAFNESVDAQNKTTAVTAKKAE</sequence>
<evidence type="ECO:0000256" key="3">
    <source>
        <dbReference type="ARBA" id="ARBA00022989"/>
    </source>
</evidence>
<evidence type="ECO:0000256" key="1">
    <source>
        <dbReference type="ARBA" id="ARBA00004141"/>
    </source>
</evidence>
<proteinExistence type="inferred from homology"/>
<keyword evidence="5" id="KW-0813">Transport</keyword>
<keyword evidence="5" id="KW-0256">Endoplasmic reticulum</keyword>
<reference evidence="8" key="1">
    <citation type="submission" date="2020-07" db="EMBL/GenBank/DDBJ databases">
        <title>Draft Genome Sequence of a Deep-Sea Yeast, Naganishia (Cryptococcus) liquefaciens strain N6.</title>
        <authorList>
            <person name="Han Y.W."/>
            <person name="Kajitani R."/>
            <person name="Morimoto H."/>
            <person name="Parhat M."/>
            <person name="Tsubouchi H."/>
            <person name="Bakenova O."/>
            <person name="Ogata M."/>
            <person name="Argunhan B."/>
            <person name="Aoki R."/>
            <person name="Kajiwara S."/>
            <person name="Itoh T."/>
            <person name="Iwasaki H."/>
        </authorList>
    </citation>
    <scope>NUCLEOTIDE SEQUENCE</scope>
    <source>
        <strain evidence="8">N6</strain>
    </source>
</reference>
<dbReference type="GO" id="GO:0005789">
    <property type="term" value="C:endoplasmic reticulum membrane"/>
    <property type="evidence" value="ECO:0007669"/>
    <property type="project" value="UniProtKB-SubCell"/>
</dbReference>
<comment type="caution">
    <text evidence="8">The sequence shown here is derived from an EMBL/GenBank/DDBJ whole genome shotgun (WGS) entry which is preliminary data.</text>
</comment>
<keyword evidence="5" id="KW-0931">ER-Golgi transport</keyword>
<name>A0A8H3TP96_9TREE</name>
<organism evidence="8 9">
    <name type="scientific">Naganishia liquefaciens</name>
    <dbReference type="NCBI Taxonomy" id="104408"/>
    <lineage>
        <taxon>Eukaryota</taxon>
        <taxon>Fungi</taxon>
        <taxon>Dikarya</taxon>
        <taxon>Basidiomycota</taxon>
        <taxon>Agaricomycotina</taxon>
        <taxon>Tremellomycetes</taxon>
        <taxon>Filobasidiales</taxon>
        <taxon>Filobasidiaceae</taxon>
        <taxon>Naganishia</taxon>
    </lineage>
</organism>
<keyword evidence="6" id="KW-0175">Coiled coil</keyword>
<dbReference type="PANTHER" id="PTHR12701:SF20">
    <property type="entry name" value="ENDOPLASMIC RETICULUM TRANSMEMBRANE PROTEIN"/>
    <property type="match status" value="1"/>
</dbReference>
<evidence type="ECO:0000256" key="4">
    <source>
        <dbReference type="ARBA" id="ARBA00023136"/>
    </source>
</evidence>
<evidence type="ECO:0000313" key="9">
    <source>
        <dbReference type="Proteomes" id="UP000620104"/>
    </source>
</evidence>
<comment type="similarity">
    <text evidence="5">Belongs to the BCAP29/BCAP31 family.</text>
</comment>
<dbReference type="AlphaFoldDB" id="A0A8H3TP96"/>
<evidence type="ECO:0000259" key="7">
    <source>
        <dbReference type="Pfam" id="PF05529"/>
    </source>
</evidence>
<comment type="subcellular location">
    <subcellularLocation>
        <location evidence="5">Endoplasmic reticulum membrane</location>
        <topology evidence="5">Multi-pass membrane protein</topology>
    </subcellularLocation>
    <subcellularLocation>
        <location evidence="1">Membrane</location>
        <topology evidence="1">Multi-pass membrane protein</topology>
    </subcellularLocation>
</comment>
<feature type="coiled-coil region" evidence="6">
    <location>
        <begin position="152"/>
        <end position="179"/>
    </location>
</feature>
<dbReference type="InterPro" id="IPR008417">
    <property type="entry name" value="BAP29/BAP31"/>
</dbReference>
<keyword evidence="4 5" id="KW-0472">Membrane</keyword>
<protein>
    <recommendedName>
        <fullName evidence="5">Endoplasmic reticulum transmembrane protein</fullName>
    </recommendedName>
</protein>
<dbReference type="GO" id="GO:0006886">
    <property type="term" value="P:intracellular protein transport"/>
    <property type="evidence" value="ECO:0007669"/>
    <property type="project" value="UniProtKB-UniRule"/>
</dbReference>
<evidence type="ECO:0000256" key="2">
    <source>
        <dbReference type="ARBA" id="ARBA00022692"/>
    </source>
</evidence>